<reference evidence="9 10" key="1">
    <citation type="submission" date="2017-10" db="EMBL/GenBank/DDBJ databases">
        <title>Novel microbial diversity and functional potential in the marine mammal oral microbiome.</title>
        <authorList>
            <person name="Dudek N.K."/>
            <person name="Sun C.L."/>
            <person name="Burstein D."/>
            <person name="Kantor R.S."/>
            <person name="Aliaga Goltsman D.S."/>
            <person name="Bik E.M."/>
            <person name="Thomas B.C."/>
            <person name="Banfield J.F."/>
            <person name="Relman D.A."/>
        </authorList>
    </citation>
    <scope>NUCLEOTIDE SEQUENCE [LARGE SCALE GENOMIC DNA]</scope>
    <source>
        <strain evidence="9">DOLZORAL124_49_17</strain>
    </source>
</reference>
<feature type="transmembrane region" description="Helical" evidence="8">
    <location>
        <begin position="203"/>
        <end position="220"/>
    </location>
</feature>
<accession>A0A2G6E2X7</accession>
<dbReference type="Proteomes" id="UP000229740">
    <property type="component" value="Unassembled WGS sequence"/>
</dbReference>
<gene>
    <name evidence="9" type="ORF">CSB45_12070</name>
</gene>
<feature type="transmembrane region" description="Helical" evidence="8">
    <location>
        <begin position="179"/>
        <end position="197"/>
    </location>
</feature>
<protein>
    <recommendedName>
        <fullName evidence="8">Probable membrane transporter protein</fullName>
    </recommendedName>
</protein>
<evidence type="ECO:0000313" key="10">
    <source>
        <dbReference type="Proteomes" id="UP000229740"/>
    </source>
</evidence>
<organism evidence="9 10">
    <name type="scientific">candidate division KSB3 bacterium</name>
    <dbReference type="NCBI Taxonomy" id="2044937"/>
    <lineage>
        <taxon>Bacteria</taxon>
        <taxon>candidate division KSB3</taxon>
    </lineage>
</organism>
<name>A0A2G6E2X7_9BACT</name>
<dbReference type="EMBL" id="PDPS01000036">
    <property type="protein sequence ID" value="PID56262.1"/>
    <property type="molecule type" value="Genomic_DNA"/>
</dbReference>
<comment type="similarity">
    <text evidence="2 8">Belongs to the 4-toluene sulfonate uptake permease (TSUP) (TC 2.A.102) family.</text>
</comment>
<keyword evidence="3" id="KW-0813">Transport</keyword>
<evidence type="ECO:0000313" key="9">
    <source>
        <dbReference type="EMBL" id="PID56262.1"/>
    </source>
</evidence>
<dbReference type="GO" id="GO:0005886">
    <property type="term" value="C:plasma membrane"/>
    <property type="evidence" value="ECO:0007669"/>
    <property type="project" value="UniProtKB-SubCell"/>
</dbReference>
<evidence type="ECO:0000256" key="2">
    <source>
        <dbReference type="ARBA" id="ARBA00009142"/>
    </source>
</evidence>
<evidence type="ECO:0000256" key="6">
    <source>
        <dbReference type="ARBA" id="ARBA00022989"/>
    </source>
</evidence>
<proteinExistence type="inferred from homology"/>
<dbReference type="PANTHER" id="PTHR30269:SF0">
    <property type="entry name" value="MEMBRANE TRANSPORTER PROTEIN YFCA-RELATED"/>
    <property type="match status" value="1"/>
</dbReference>
<keyword evidence="5 8" id="KW-0812">Transmembrane</keyword>
<sequence>MLEWYMVPLTISAGFLTGFINTLAGSGSAVSLALLNALGIPLDVANGTNRIGILLQNAVAVAGFHQQKKLEWHNGLRLTLPAVIGAVAGAFFAGTIDKDTLRIAVGIAMLLVLIVLFIKPKRWLEGKTGEAESRPGILQMLIFFGIGLYGGFIQVGVGVFLLAGLVLNAGYDLLRGNAIKVLIVLGFTIPALAMFVYHDKVLWGTGLTLAIGNMLGAWVATKEASKRGAVFVRWLLIVVVTFSAARYLGIFDLF</sequence>
<dbReference type="PANTHER" id="PTHR30269">
    <property type="entry name" value="TRANSMEMBRANE PROTEIN YFCA"/>
    <property type="match status" value="1"/>
</dbReference>
<dbReference type="InterPro" id="IPR052017">
    <property type="entry name" value="TSUP"/>
</dbReference>
<evidence type="ECO:0000256" key="4">
    <source>
        <dbReference type="ARBA" id="ARBA00022475"/>
    </source>
</evidence>
<evidence type="ECO:0000256" key="3">
    <source>
        <dbReference type="ARBA" id="ARBA00022448"/>
    </source>
</evidence>
<evidence type="ECO:0000256" key="8">
    <source>
        <dbReference type="RuleBase" id="RU363041"/>
    </source>
</evidence>
<comment type="caution">
    <text evidence="9">The sequence shown here is derived from an EMBL/GenBank/DDBJ whole genome shotgun (WGS) entry which is preliminary data.</text>
</comment>
<comment type="subcellular location">
    <subcellularLocation>
        <location evidence="1 8">Cell membrane</location>
        <topology evidence="1 8">Multi-pass membrane protein</topology>
    </subcellularLocation>
</comment>
<keyword evidence="4 8" id="KW-1003">Cell membrane</keyword>
<evidence type="ECO:0000256" key="5">
    <source>
        <dbReference type="ARBA" id="ARBA00022692"/>
    </source>
</evidence>
<feature type="transmembrane region" description="Helical" evidence="8">
    <location>
        <begin position="140"/>
        <end position="167"/>
    </location>
</feature>
<dbReference type="Pfam" id="PF01925">
    <property type="entry name" value="TauE"/>
    <property type="match status" value="1"/>
</dbReference>
<dbReference type="InterPro" id="IPR002781">
    <property type="entry name" value="TM_pro_TauE-like"/>
</dbReference>
<evidence type="ECO:0000256" key="7">
    <source>
        <dbReference type="ARBA" id="ARBA00023136"/>
    </source>
</evidence>
<keyword evidence="7 8" id="KW-0472">Membrane</keyword>
<feature type="transmembrane region" description="Helical" evidence="8">
    <location>
        <begin position="78"/>
        <end position="96"/>
    </location>
</feature>
<feature type="transmembrane region" description="Helical" evidence="8">
    <location>
        <begin position="103"/>
        <end position="120"/>
    </location>
</feature>
<keyword evidence="6 8" id="KW-1133">Transmembrane helix</keyword>
<evidence type="ECO:0000256" key="1">
    <source>
        <dbReference type="ARBA" id="ARBA00004651"/>
    </source>
</evidence>
<dbReference type="AlphaFoldDB" id="A0A2G6E2X7"/>
<feature type="transmembrane region" description="Helical" evidence="8">
    <location>
        <begin position="232"/>
        <end position="251"/>
    </location>
</feature>